<protein>
    <submittedName>
        <fullName evidence="3">Stalk domain-containing protein</fullName>
    </submittedName>
</protein>
<evidence type="ECO:0000256" key="1">
    <source>
        <dbReference type="SAM" id="Coils"/>
    </source>
</evidence>
<evidence type="ECO:0000313" key="3">
    <source>
        <dbReference type="EMBL" id="MFC5529112.1"/>
    </source>
</evidence>
<dbReference type="SUPFAM" id="SSF55486">
    <property type="entry name" value="Metalloproteases ('zincins'), catalytic domain"/>
    <property type="match status" value="1"/>
</dbReference>
<dbReference type="Pfam" id="PF07833">
    <property type="entry name" value="Cu_amine_oxidN1"/>
    <property type="match status" value="1"/>
</dbReference>
<name>A0ABW0QZW1_9BACL</name>
<feature type="domain" description="Copper amine oxidase-like N-terminal" evidence="2">
    <location>
        <begin position="57"/>
        <end position="155"/>
    </location>
</feature>
<organism evidence="3 4">
    <name type="scientific">Cohnella yongneupensis</name>
    <dbReference type="NCBI Taxonomy" id="425006"/>
    <lineage>
        <taxon>Bacteria</taxon>
        <taxon>Bacillati</taxon>
        <taxon>Bacillota</taxon>
        <taxon>Bacilli</taxon>
        <taxon>Bacillales</taxon>
        <taxon>Paenibacillaceae</taxon>
        <taxon>Cohnella</taxon>
    </lineage>
</organism>
<dbReference type="EMBL" id="JBHSNC010000020">
    <property type="protein sequence ID" value="MFC5529112.1"/>
    <property type="molecule type" value="Genomic_DNA"/>
</dbReference>
<keyword evidence="4" id="KW-1185">Reference proteome</keyword>
<reference evidence="4" key="1">
    <citation type="journal article" date="2019" name="Int. J. Syst. Evol. Microbiol.">
        <title>The Global Catalogue of Microorganisms (GCM) 10K type strain sequencing project: providing services to taxonomists for standard genome sequencing and annotation.</title>
        <authorList>
            <consortium name="The Broad Institute Genomics Platform"/>
            <consortium name="The Broad Institute Genome Sequencing Center for Infectious Disease"/>
            <person name="Wu L."/>
            <person name="Ma J."/>
        </authorList>
    </citation>
    <scope>NUCLEOTIDE SEQUENCE [LARGE SCALE GENOMIC DNA]</scope>
    <source>
        <strain evidence="4">CGMCC 1.18578</strain>
    </source>
</reference>
<sequence>MFSHRLMKLVLLAFTLLLLQGIITPIANPVMAAAAPAFKTNLYGQAIVYSKDKTVELANGIPFISLDLLASAIGLSYTVPKGQDQTLTLKYLDTTYTATLGSKTVAYAGPNNRKGTATLAAAVYKSKATSRYMFPARMASSIFGLEYSWSAQSKVLGIGHPASPGSSAADAMKIKQLTDQNNALADQVNALQSEVSSLKSDKAKLESELEMQTEADYSKAVDGWITYETTHLVIHITPKADVKFHYLVTDAEKMLDAHESYFGANTLKGDKVDLWIHDNSGFFQVAASGRYLPWMDALTMNVEDAYKLAGDDSVRFLFAHEMAHAYQYHKWDIDKLGSKLSGQFAWLLEGQADYVAKKLSGYTQYGIDTDAPGAQRDLAYYKTEMSRRSSPSGWTPMNWSDIKTFTDLNGYPGFYFGFEAMVYFFDTNYGRDKYLMLYNNLEKGQTAAEAFKNTFGKTQEALMTEYKAYFGIDKY</sequence>
<evidence type="ECO:0000313" key="4">
    <source>
        <dbReference type="Proteomes" id="UP001596108"/>
    </source>
</evidence>
<dbReference type="InterPro" id="IPR012854">
    <property type="entry name" value="Cu_amine_oxidase-like_N"/>
</dbReference>
<comment type="caution">
    <text evidence="3">The sequence shown here is derived from an EMBL/GenBank/DDBJ whole genome shotgun (WGS) entry which is preliminary data.</text>
</comment>
<accession>A0ABW0QZW1</accession>
<feature type="coiled-coil region" evidence="1">
    <location>
        <begin position="174"/>
        <end position="215"/>
    </location>
</feature>
<dbReference type="Proteomes" id="UP001596108">
    <property type="component" value="Unassembled WGS sequence"/>
</dbReference>
<proteinExistence type="predicted"/>
<dbReference type="Gene3D" id="1.20.5.170">
    <property type="match status" value="1"/>
</dbReference>
<gene>
    <name evidence="3" type="ORF">ACFPQ4_06560</name>
</gene>
<dbReference type="RefSeq" id="WP_378110984.1">
    <property type="nucleotide sequence ID" value="NZ_JBHSNC010000020.1"/>
</dbReference>
<evidence type="ECO:0000259" key="2">
    <source>
        <dbReference type="Pfam" id="PF07833"/>
    </source>
</evidence>
<keyword evidence="1" id="KW-0175">Coiled coil</keyword>